<evidence type="ECO:0000313" key="4">
    <source>
        <dbReference type="Proteomes" id="UP000701801"/>
    </source>
</evidence>
<dbReference type="Pfam" id="PF11951">
    <property type="entry name" value="Fungal_trans_2"/>
    <property type="match status" value="1"/>
</dbReference>
<dbReference type="Gene3D" id="4.10.240.10">
    <property type="entry name" value="Zn(2)-C6 fungal-type DNA-binding domain"/>
    <property type="match status" value="1"/>
</dbReference>
<dbReference type="PANTHER" id="PTHR38111:SF2">
    <property type="entry name" value="FINGER DOMAIN PROTEIN, PUTATIVE (AFU_ORTHOLOGUE AFUA_1G01560)-RELATED"/>
    <property type="match status" value="1"/>
</dbReference>
<reference evidence="3" key="1">
    <citation type="submission" date="2021-07" db="EMBL/GenBank/DDBJ databases">
        <authorList>
            <person name="Durling M."/>
        </authorList>
    </citation>
    <scope>NUCLEOTIDE SEQUENCE</scope>
</reference>
<dbReference type="InterPro" id="IPR001138">
    <property type="entry name" value="Zn2Cys6_DnaBD"/>
</dbReference>
<dbReference type="GO" id="GO:0000981">
    <property type="term" value="F:DNA-binding transcription factor activity, RNA polymerase II-specific"/>
    <property type="evidence" value="ECO:0007669"/>
    <property type="project" value="InterPro"/>
</dbReference>
<keyword evidence="1" id="KW-0539">Nucleus</keyword>
<keyword evidence="4" id="KW-1185">Reference proteome</keyword>
<evidence type="ECO:0000313" key="3">
    <source>
        <dbReference type="EMBL" id="CAG8976381.1"/>
    </source>
</evidence>
<organism evidence="3 4">
    <name type="scientific">Hymenoscyphus albidus</name>
    <dbReference type="NCBI Taxonomy" id="595503"/>
    <lineage>
        <taxon>Eukaryota</taxon>
        <taxon>Fungi</taxon>
        <taxon>Dikarya</taxon>
        <taxon>Ascomycota</taxon>
        <taxon>Pezizomycotina</taxon>
        <taxon>Leotiomycetes</taxon>
        <taxon>Helotiales</taxon>
        <taxon>Helotiaceae</taxon>
        <taxon>Hymenoscyphus</taxon>
    </lineage>
</organism>
<comment type="caution">
    <text evidence="3">The sequence shown here is derived from an EMBL/GenBank/DDBJ whole genome shotgun (WGS) entry which is preliminary data.</text>
</comment>
<name>A0A9N9Q781_9HELO</name>
<evidence type="ECO:0000256" key="1">
    <source>
        <dbReference type="ARBA" id="ARBA00023242"/>
    </source>
</evidence>
<dbReference type="PROSITE" id="PS50048">
    <property type="entry name" value="ZN2_CY6_FUNGAL_2"/>
    <property type="match status" value="1"/>
</dbReference>
<dbReference type="InterPro" id="IPR053178">
    <property type="entry name" value="Osmoadaptation_assoc"/>
</dbReference>
<dbReference type="SUPFAM" id="SSF57701">
    <property type="entry name" value="Zn2/Cys6 DNA-binding domain"/>
    <property type="match status" value="1"/>
</dbReference>
<dbReference type="InterPro" id="IPR036864">
    <property type="entry name" value="Zn2-C6_fun-type_DNA-bd_sf"/>
</dbReference>
<gene>
    <name evidence="3" type="ORF">HYALB_00006154</name>
</gene>
<dbReference type="SMART" id="SM00066">
    <property type="entry name" value="GAL4"/>
    <property type="match status" value="1"/>
</dbReference>
<dbReference type="GO" id="GO:0008270">
    <property type="term" value="F:zinc ion binding"/>
    <property type="evidence" value="ECO:0007669"/>
    <property type="project" value="InterPro"/>
</dbReference>
<feature type="domain" description="Zn(2)-C6 fungal-type" evidence="2">
    <location>
        <begin position="10"/>
        <end position="38"/>
    </location>
</feature>
<sequence>MVGVGGRSGGCHTCRRRRVKCDEVHPKCNRCAKAKIPCEGYDRDLKFVDEKSRAQKRVQVKRQAYLESIQAEQGKLKSSRRTTQLKTETQVPPSLSLAGSETIVRLTFMQNQLFSGWRMFIPWTMCEYRGQDNCTTTQAVDALSSMYFGRMYGDVKSVNAGVNSYSKALPLLGRDLKDPKAFTLSTLTNVLSLVIYEMFASSRGGMIQHLGGIQRLIEQCGPKRFQTRPSLDVFITARMGIMHHDMDVRRRCFLENPDWQTIPWLKEPNMKDLHIQICDQKCFIPGLLEDMEALRTGLRAAPMNFQNLCASVTMHLRNLYNWRAAWEAQYPNCAYLVPNTDPDLPFTTAIHYTEIKRAVENCHYHTSLLALYRMARILYGPTFSSTSITADIPIIRTNPVLLLPSDSKTLQDIAHEFMRSIPYHLLESHRHGGYFFLMFPLRSAFEVFREGSLEWCYCVKLFNEMAEQGGFLLARRLMPSGLRGRLMSDEAINT</sequence>
<accession>A0A9N9Q781</accession>
<dbReference type="PANTHER" id="PTHR38111">
    <property type="entry name" value="ZN(2)-C6 FUNGAL-TYPE DOMAIN-CONTAINING PROTEIN-RELATED"/>
    <property type="match status" value="1"/>
</dbReference>
<evidence type="ECO:0000259" key="2">
    <source>
        <dbReference type="PROSITE" id="PS50048"/>
    </source>
</evidence>
<dbReference type="Proteomes" id="UP000701801">
    <property type="component" value="Unassembled WGS sequence"/>
</dbReference>
<proteinExistence type="predicted"/>
<dbReference type="OrthoDB" id="3525185at2759"/>
<dbReference type="CDD" id="cd00067">
    <property type="entry name" value="GAL4"/>
    <property type="match status" value="1"/>
</dbReference>
<dbReference type="AlphaFoldDB" id="A0A9N9Q781"/>
<dbReference type="EMBL" id="CAJVRM010000173">
    <property type="protein sequence ID" value="CAG8976381.1"/>
    <property type="molecule type" value="Genomic_DNA"/>
</dbReference>
<dbReference type="InterPro" id="IPR021858">
    <property type="entry name" value="Fun_TF"/>
</dbReference>
<dbReference type="PROSITE" id="PS00463">
    <property type="entry name" value="ZN2_CY6_FUNGAL_1"/>
    <property type="match status" value="1"/>
</dbReference>
<protein>
    <recommendedName>
        <fullName evidence="2">Zn(2)-C6 fungal-type domain-containing protein</fullName>
    </recommendedName>
</protein>
<dbReference type="Pfam" id="PF00172">
    <property type="entry name" value="Zn_clus"/>
    <property type="match status" value="1"/>
</dbReference>